<organism evidence="1 2">
    <name type="scientific">Chelatococcus asaccharovorans</name>
    <dbReference type="NCBI Taxonomy" id="28210"/>
    <lineage>
        <taxon>Bacteria</taxon>
        <taxon>Pseudomonadati</taxon>
        <taxon>Pseudomonadota</taxon>
        <taxon>Alphaproteobacteria</taxon>
        <taxon>Hyphomicrobiales</taxon>
        <taxon>Chelatococcaceae</taxon>
        <taxon>Chelatococcus</taxon>
    </lineage>
</organism>
<accession>A0A2V3U2A0</accession>
<dbReference type="OrthoDB" id="8029962at2"/>
<dbReference type="AlphaFoldDB" id="A0A2V3U2A0"/>
<reference evidence="1 2" key="1">
    <citation type="submission" date="2018-05" db="EMBL/GenBank/DDBJ databases">
        <title>Genomic Encyclopedia of Type Strains, Phase IV (KMG-IV): sequencing the most valuable type-strain genomes for metagenomic binning, comparative biology and taxonomic classification.</title>
        <authorList>
            <person name="Goeker M."/>
        </authorList>
    </citation>
    <scope>NUCLEOTIDE SEQUENCE [LARGE SCALE GENOMIC DNA]</scope>
    <source>
        <strain evidence="1 2">DSM 6462</strain>
    </source>
</reference>
<keyword evidence="2" id="KW-1185">Reference proteome</keyword>
<evidence type="ECO:0000313" key="2">
    <source>
        <dbReference type="Proteomes" id="UP000248021"/>
    </source>
</evidence>
<sequence>MSSSFPPDLGRIVDRAFRFQPRDIRHVLDRIHAHALEPRMEPAELEAAALALGYASVHAFGHAVGLPIRTVDAWMRLGVPQESAQLVRALLAMQDRFTQAAEELDQFTHVGLVDYLKDKGV</sequence>
<comment type="caution">
    <text evidence="1">The sequence shown here is derived from an EMBL/GenBank/DDBJ whole genome shotgun (WGS) entry which is preliminary data.</text>
</comment>
<dbReference type="EMBL" id="QJJK01000008">
    <property type="protein sequence ID" value="PXW56626.1"/>
    <property type="molecule type" value="Genomic_DNA"/>
</dbReference>
<dbReference type="Proteomes" id="UP000248021">
    <property type="component" value="Unassembled WGS sequence"/>
</dbReference>
<evidence type="ECO:0000313" key="1">
    <source>
        <dbReference type="EMBL" id="PXW56626.1"/>
    </source>
</evidence>
<name>A0A2V3U2A0_9HYPH</name>
<gene>
    <name evidence="1" type="ORF">C7450_108379</name>
</gene>
<dbReference type="RefSeq" id="WP_110376338.1">
    <property type="nucleotide sequence ID" value="NZ_JAHBRY010000001.1"/>
</dbReference>
<protein>
    <submittedName>
        <fullName evidence="1">Uncharacterized protein</fullName>
    </submittedName>
</protein>
<proteinExistence type="predicted"/>